<dbReference type="InterPro" id="IPR019757">
    <property type="entry name" value="Pept_S26A_signal_pept_1_Lys-AS"/>
</dbReference>
<evidence type="ECO:0000256" key="4">
    <source>
        <dbReference type="ARBA" id="ARBA00023128"/>
    </source>
</evidence>
<dbReference type="GO" id="GO:0004252">
    <property type="term" value="F:serine-type endopeptidase activity"/>
    <property type="evidence" value="ECO:0007669"/>
    <property type="project" value="InterPro"/>
</dbReference>
<evidence type="ECO:0000259" key="9">
    <source>
        <dbReference type="Pfam" id="PF10502"/>
    </source>
</evidence>
<reference evidence="11" key="1">
    <citation type="submission" date="2018-05" db="EMBL/GenBank/DDBJ databases">
        <title>Draft genome sequence of Stemphylium lycopersici strain CIDEFI 213.</title>
        <authorList>
            <person name="Medina R."/>
            <person name="Franco M.E.E."/>
            <person name="Lucentini C.G."/>
            <person name="Saparrat M.C.N."/>
            <person name="Balatti P.A."/>
        </authorList>
    </citation>
    <scope>NUCLEOTIDE SEQUENCE [LARGE SCALE GENOMIC DNA]</scope>
    <source>
        <strain evidence="11">CIDEFI 213</strain>
    </source>
</reference>
<evidence type="ECO:0000313" key="10">
    <source>
        <dbReference type="EMBL" id="RAR01987.1"/>
    </source>
</evidence>
<sequence>MPPPWSFVHRFHKQSASALLNPRVWTHNALVLTKAFVVGHVFFSYIGGIGSTSGISMVPTIPHSYTTHPMILYSSLHRRGRKIQVGDVITYTHPMFPQQQACKRVIGMPGDFVSVVTPGRKEDDVYAQDVDDKWARVKEEVIRVPEGHCWVQGDNLEWSRDSRLFGPLPLGLVKAKVLAVILPFREAKWFGHEVDLVEATGVEREWVVK</sequence>
<dbReference type="CDD" id="cd06462">
    <property type="entry name" value="Peptidase_S24_S26"/>
    <property type="match status" value="1"/>
</dbReference>
<dbReference type="Gene3D" id="2.10.109.10">
    <property type="entry name" value="Umud Fragment, subunit A"/>
    <property type="match status" value="1"/>
</dbReference>
<dbReference type="PANTHER" id="PTHR12383:SF16">
    <property type="entry name" value="MITOCHONDRIAL INNER MEMBRANE PROTEASE SUBUNIT 1"/>
    <property type="match status" value="1"/>
</dbReference>
<dbReference type="EC" id="3.4.21.-" evidence="8"/>
<keyword evidence="5" id="KW-0472">Membrane</keyword>
<dbReference type="PANTHER" id="PTHR12383">
    <property type="entry name" value="PROTEASE FAMILY S26 MITOCHONDRIAL INNER MEMBRANE PROTEASE-RELATED"/>
    <property type="match status" value="1"/>
</dbReference>
<accession>A0A364MSE0</accession>
<feature type="domain" description="Peptidase S26" evidence="9">
    <location>
        <begin position="40"/>
        <end position="179"/>
    </location>
</feature>
<dbReference type="Pfam" id="PF10502">
    <property type="entry name" value="Peptidase_S26"/>
    <property type="match status" value="1"/>
</dbReference>
<keyword evidence="8" id="KW-0645">Protease</keyword>
<dbReference type="PROSITE" id="PS00760">
    <property type="entry name" value="SPASE_I_2"/>
    <property type="match status" value="1"/>
</dbReference>
<proteinExistence type="inferred from homology"/>
<dbReference type="STRING" id="183478.A0A364MSE0"/>
<dbReference type="GO" id="GO:0042720">
    <property type="term" value="C:mitochondrial inner membrane peptidase complex"/>
    <property type="evidence" value="ECO:0007669"/>
    <property type="project" value="TreeGrafter"/>
</dbReference>
<feature type="active site" evidence="7">
    <location>
        <position position="103"/>
    </location>
</feature>
<comment type="caution">
    <text evidence="10">The sequence shown here is derived from an EMBL/GenBank/DDBJ whole genome shotgun (WGS) entry which is preliminary data.</text>
</comment>
<dbReference type="EMBL" id="QGDH01000238">
    <property type="protein sequence ID" value="RAR01987.1"/>
    <property type="molecule type" value="Genomic_DNA"/>
</dbReference>
<comment type="similarity">
    <text evidence="6">Belongs to the peptidase S26 family. IMP1 subfamily.</text>
</comment>
<dbReference type="PRINTS" id="PR00727">
    <property type="entry name" value="LEADERPTASE"/>
</dbReference>
<dbReference type="AlphaFoldDB" id="A0A364MSE0"/>
<protein>
    <recommendedName>
        <fullName evidence="8">Mitochondrial inner membrane protease subunit</fullName>
        <ecNumber evidence="8">3.4.21.-</ecNumber>
    </recommendedName>
</protein>
<dbReference type="InterPro" id="IPR019533">
    <property type="entry name" value="Peptidase_S26"/>
</dbReference>
<keyword evidence="2 8" id="KW-0999">Mitochondrion inner membrane</keyword>
<name>A0A364MSE0_STELY</name>
<dbReference type="CDD" id="cd06530">
    <property type="entry name" value="S26_SPase_I"/>
    <property type="match status" value="1"/>
</dbReference>
<evidence type="ECO:0000256" key="1">
    <source>
        <dbReference type="ARBA" id="ARBA00004273"/>
    </source>
</evidence>
<evidence type="ECO:0000256" key="8">
    <source>
        <dbReference type="RuleBase" id="RU362041"/>
    </source>
</evidence>
<keyword evidence="3 8" id="KW-0378">Hydrolase</keyword>
<evidence type="ECO:0000256" key="3">
    <source>
        <dbReference type="ARBA" id="ARBA00022801"/>
    </source>
</evidence>
<evidence type="ECO:0000256" key="7">
    <source>
        <dbReference type="PIRSR" id="PIRSR600223-1"/>
    </source>
</evidence>
<keyword evidence="11" id="KW-1185">Reference proteome</keyword>
<dbReference type="FunFam" id="2.10.109.10:FF:000015">
    <property type="entry name" value="Mitochondrial inner membrane protease subunit 1"/>
    <property type="match status" value="1"/>
</dbReference>
<dbReference type="InterPro" id="IPR036286">
    <property type="entry name" value="LexA/Signal_pep-like_sf"/>
</dbReference>
<dbReference type="GO" id="GO:0006465">
    <property type="term" value="P:signal peptide processing"/>
    <property type="evidence" value="ECO:0007669"/>
    <property type="project" value="InterPro"/>
</dbReference>
<dbReference type="Proteomes" id="UP000249619">
    <property type="component" value="Unassembled WGS sequence"/>
</dbReference>
<organism evidence="10 11">
    <name type="scientific">Stemphylium lycopersici</name>
    <name type="common">Tomato gray leaf spot disease fungus</name>
    <name type="synonym">Thyrospora lycopersici</name>
    <dbReference type="NCBI Taxonomy" id="183478"/>
    <lineage>
        <taxon>Eukaryota</taxon>
        <taxon>Fungi</taxon>
        <taxon>Dikarya</taxon>
        <taxon>Ascomycota</taxon>
        <taxon>Pezizomycotina</taxon>
        <taxon>Dothideomycetes</taxon>
        <taxon>Pleosporomycetidae</taxon>
        <taxon>Pleosporales</taxon>
        <taxon>Pleosporineae</taxon>
        <taxon>Pleosporaceae</taxon>
        <taxon>Stemphylium</taxon>
    </lineage>
</organism>
<dbReference type="OrthoDB" id="308440at2759"/>
<dbReference type="InterPro" id="IPR052064">
    <property type="entry name" value="Mito_IMP1_subunit"/>
</dbReference>
<feature type="active site" evidence="7">
    <location>
        <position position="56"/>
    </location>
</feature>
<evidence type="ECO:0000313" key="11">
    <source>
        <dbReference type="Proteomes" id="UP000249619"/>
    </source>
</evidence>
<evidence type="ECO:0000256" key="2">
    <source>
        <dbReference type="ARBA" id="ARBA00022792"/>
    </source>
</evidence>
<dbReference type="InterPro" id="IPR000223">
    <property type="entry name" value="Pept_S26A_signal_pept_1"/>
</dbReference>
<evidence type="ECO:0000256" key="6">
    <source>
        <dbReference type="ARBA" id="ARBA00038445"/>
    </source>
</evidence>
<comment type="subcellular location">
    <subcellularLocation>
        <location evidence="1 8">Mitochondrion inner membrane</location>
    </subcellularLocation>
</comment>
<dbReference type="NCBIfam" id="TIGR02227">
    <property type="entry name" value="sigpep_I_bact"/>
    <property type="match status" value="1"/>
</dbReference>
<gene>
    <name evidence="10" type="ORF">DDE83_008743</name>
</gene>
<dbReference type="GO" id="GO:0006627">
    <property type="term" value="P:protein processing involved in protein targeting to mitochondrion"/>
    <property type="evidence" value="ECO:0007669"/>
    <property type="project" value="TreeGrafter"/>
</dbReference>
<keyword evidence="4 8" id="KW-0496">Mitochondrion</keyword>
<dbReference type="SUPFAM" id="SSF51306">
    <property type="entry name" value="LexA/Signal peptidase"/>
    <property type="match status" value="1"/>
</dbReference>
<evidence type="ECO:0000256" key="5">
    <source>
        <dbReference type="ARBA" id="ARBA00023136"/>
    </source>
</evidence>